<evidence type="ECO:0008006" key="5">
    <source>
        <dbReference type="Google" id="ProtNLM"/>
    </source>
</evidence>
<proteinExistence type="predicted"/>
<evidence type="ECO:0000313" key="3">
    <source>
        <dbReference type="EMBL" id="GES73044.1"/>
    </source>
</evidence>
<dbReference type="EMBL" id="BLAL01000005">
    <property type="protein sequence ID" value="GES73044.1"/>
    <property type="molecule type" value="Genomic_DNA"/>
</dbReference>
<keyword evidence="4" id="KW-1185">Reference proteome</keyword>
<name>A0A2Z6QQD9_9GLOM</name>
<dbReference type="AlphaFoldDB" id="A0A2Z6QQD9"/>
<comment type="caution">
    <text evidence="2">The sequence shown here is derived from an EMBL/GenBank/DDBJ whole genome shotgun (WGS) entry which is preliminary data.</text>
</comment>
<evidence type="ECO:0000313" key="2">
    <source>
        <dbReference type="EMBL" id="GBB90882.1"/>
    </source>
</evidence>
<dbReference type="EMBL" id="BEXD01000890">
    <property type="protein sequence ID" value="GBB90882.1"/>
    <property type="molecule type" value="Genomic_DNA"/>
</dbReference>
<accession>A0A2Z6QQD9</accession>
<feature type="signal peptide" evidence="1">
    <location>
        <begin position="1"/>
        <end position="24"/>
    </location>
</feature>
<gene>
    <name evidence="3" type="ORF">RCL2_000058700</name>
    <name evidence="2" type="ORF">RclHR1_00180020</name>
</gene>
<sequence length="195" mass="22457">MKYLNYNFLFILISLVFLIFEVFAFQPNPHPHPPFSCSNPAPNDCSFYKNCLGQKCGFKGYQKDYGYKYCVKFANNKHKFSEFGQEWLTATMLCLQQSLVSVYNDGSCPKINDVGFGSHARCYVQNGVKSICAIPMDWTTILDIVSFKDLFGSIKAIKEVFKTSKLCEDLYIRIIKKEFKNLYNGIKDDIEDLFS</sequence>
<protein>
    <recommendedName>
        <fullName evidence="5">Extracellular membrane protein CFEM domain-containing protein</fullName>
    </recommendedName>
</protein>
<keyword evidence="1" id="KW-0732">Signal</keyword>
<dbReference type="OrthoDB" id="2251794at2759"/>
<organism evidence="2 4">
    <name type="scientific">Rhizophagus clarus</name>
    <dbReference type="NCBI Taxonomy" id="94130"/>
    <lineage>
        <taxon>Eukaryota</taxon>
        <taxon>Fungi</taxon>
        <taxon>Fungi incertae sedis</taxon>
        <taxon>Mucoromycota</taxon>
        <taxon>Glomeromycotina</taxon>
        <taxon>Glomeromycetes</taxon>
        <taxon>Glomerales</taxon>
        <taxon>Glomeraceae</taxon>
        <taxon>Rhizophagus</taxon>
    </lineage>
</organism>
<evidence type="ECO:0000313" key="4">
    <source>
        <dbReference type="Proteomes" id="UP000247702"/>
    </source>
</evidence>
<evidence type="ECO:0000256" key="1">
    <source>
        <dbReference type="SAM" id="SignalP"/>
    </source>
</evidence>
<dbReference type="STRING" id="94130.A0A2Z6QQD9"/>
<dbReference type="Proteomes" id="UP000247702">
    <property type="component" value="Unassembled WGS sequence"/>
</dbReference>
<feature type="chain" id="PRO_5033776868" description="Extracellular membrane protein CFEM domain-containing protein" evidence="1">
    <location>
        <begin position="25"/>
        <end position="195"/>
    </location>
</feature>
<dbReference type="Proteomes" id="UP000615446">
    <property type="component" value="Unassembled WGS sequence"/>
</dbReference>
<reference evidence="3" key="2">
    <citation type="submission" date="2019-10" db="EMBL/GenBank/DDBJ databases">
        <title>Conservation and host-specific expression of non-tandemly repeated heterogenous ribosome RNA gene in arbuscular mycorrhizal fungi.</title>
        <authorList>
            <person name="Maeda T."/>
            <person name="Kobayashi Y."/>
            <person name="Nakagawa T."/>
            <person name="Ezawa T."/>
            <person name="Yamaguchi K."/>
            <person name="Bino T."/>
            <person name="Nishimoto Y."/>
            <person name="Shigenobu S."/>
            <person name="Kawaguchi M."/>
        </authorList>
    </citation>
    <scope>NUCLEOTIDE SEQUENCE</scope>
    <source>
        <strain evidence="3">HR1</strain>
    </source>
</reference>
<reference evidence="2 4" key="1">
    <citation type="submission" date="2017-11" db="EMBL/GenBank/DDBJ databases">
        <title>The genome of Rhizophagus clarus HR1 reveals common genetic basis of auxotrophy among arbuscular mycorrhizal fungi.</title>
        <authorList>
            <person name="Kobayashi Y."/>
        </authorList>
    </citation>
    <scope>NUCLEOTIDE SEQUENCE [LARGE SCALE GENOMIC DNA]</scope>
    <source>
        <strain evidence="2 4">HR1</strain>
    </source>
</reference>